<dbReference type="EMBL" id="JAODUO010000064">
    <property type="protein sequence ID" value="KAK2190974.1"/>
    <property type="molecule type" value="Genomic_DNA"/>
</dbReference>
<reference evidence="7" key="1">
    <citation type="journal article" date="2023" name="Mol. Biol. Evol.">
        <title>Third-Generation Sequencing Reveals the Adaptive Role of the Epigenome in Three Deep-Sea Polychaetes.</title>
        <authorList>
            <person name="Perez M."/>
            <person name="Aroh O."/>
            <person name="Sun Y."/>
            <person name="Lan Y."/>
            <person name="Juniper S.K."/>
            <person name="Young C.R."/>
            <person name="Angers B."/>
            <person name="Qian P.Y."/>
        </authorList>
    </citation>
    <scope>NUCLEOTIDE SEQUENCE</scope>
    <source>
        <strain evidence="7">R07B-5</strain>
    </source>
</reference>
<dbReference type="GO" id="GO:0006816">
    <property type="term" value="P:calcium ion transport"/>
    <property type="evidence" value="ECO:0007669"/>
    <property type="project" value="TreeGrafter"/>
</dbReference>
<dbReference type="GO" id="GO:0005886">
    <property type="term" value="C:plasma membrane"/>
    <property type="evidence" value="ECO:0007669"/>
    <property type="project" value="TreeGrafter"/>
</dbReference>
<keyword evidence="3" id="KW-0677">Repeat</keyword>
<dbReference type="InterPro" id="IPR002859">
    <property type="entry name" value="PKD/REJ-like"/>
</dbReference>
<dbReference type="InterPro" id="IPR022409">
    <property type="entry name" value="PKD/Chitinase_dom"/>
</dbReference>
<evidence type="ECO:0000256" key="4">
    <source>
        <dbReference type="ARBA" id="ARBA00022989"/>
    </source>
</evidence>
<dbReference type="CDD" id="cd00146">
    <property type="entry name" value="PKD"/>
    <property type="match status" value="1"/>
</dbReference>
<sequence>MSLPTLLPAVKGLSVNASRTSEAGEAVTFTVTLDAGTEVNVTLLTGTKPLKWVYFANATAPSSAVITHAFSVGTYTLTFVAQNFMSSQTLNVSLSTQQPITGLTVTDHVFPNRTVHLDWSVTKGSHLQCKVTFGDVSVLIFFSESVRKGTVANNYSMSGEYQITMRCFNAYSLVTSKLKVTVETAIAIGSYVVPTKLSANDTFQITVPVMSGNPIRVFVNYGADVSSYNHTYRDDWNIKAAVDTITIPVFYKYGGVYDMSCTVSNAVTSFSRRFNLTVYVAISNLQVTFRATEYNQVVNARVTALGGCVPACEVDSIHRGTPITLRNIHSDDKGRINETFTFKAKDAVGVYHLKLVMKNFVSKATVTSRLCIEAKIDKMESSDLIFENSQFNYIKFTTRVNPSQDTHIRNLRYTCIYEFGTDTPIVTFRIAQMSHNNRADYVYQHYKCLGIFKINANCYNRISSANTTQEVVIERPIEGPKLEVLPDHLVNTAVNFTVHADKGGPHRYTVRIENGSLLADQVNVMPEDMCDAKAFNDSFHLHTFDTPGVYRVKLTFFSLHGNKSASQSVRILNPVVGINAKVDKALIRLNDYVLFTMSLKTGTGVECSVAFGDTYVKKEYPDFAANITFNVSITIAGKVVPEFYCTNGLSNETFVLESGIRVVSPIVGLHVHCPQVPVPVSENVTFELTVDKGNPVTYSFAFDDYKYDVQTFDTPEEAAHIDAVSIVHAYAKADPIGPYRVRINASNVFSSQVTMVNIDVNELVTGVSVVMNKRFVTVNETLAFVVSLRTGTSAVCHGDFGDGRSPTVANFRRESRRIPVQIDYAFTQPGNYTPRFHVRNTLSSNNYTWPHKIFVQYPINGLELTSASPVALPLAKYTVELVDTEHAPSNPFCKWTFANGTQTTVFATRLGRSQPYSVYVSYDETETGDQTVTVNCSNLVSWRTKKVTVSVQRAVEGVTMTMVTTAIAVGKKAKFDVTAEKGSHLKYEVRFDNANIDNDTVEHFVHPNILNSTAPFNIEHRYTIVGKYRVVVIVYNDVSLVEITAPQLIIVQAPLKGVNVTTNSPVGTPPGVVTYTVTAESGAIDVVLVWNFGDGSANRTRRVRRITKQKPLIQEHTVAGLTYSEFTTTLNCSNLISYALLEVQVVVEALIGGISLNVSSRYVTLGDVVRLSARAARGSNVTFTVLYVDGTPADVKGQYPSDTYVDFSHTYRRPRNYTVELTAANDISQLSTSIRGKVVVQHPVRSYGVRLTYPKVVTTFARYAVFSLSVVQGTPPPTDAFITVDCSFSPTWSKFIGSRWPYKWTQRYDGIDSGHVTLNVTVSNLVSSHQMVADVVIVEPVSGVNVTVPTAGVTGHPITVYLRVITGSDMNTMVEFGDGVVEEVTMMGTLHLYNVTHTYNVTGQYQVGMTVSNEFGVQPIKYSNVLQVQNAVENVTLVPTRFVALPPGELRFTLKTAANVPEPTGPLVVTVQYGDSHTATYTRDTARHLDFVYTYATAGAYALRVDISNNVSTLQLEEQVEVMDAITGVSFMAFHNDQLLIPVIDVLTVFQNEAIVFLPSCRTGTKVTYQWTFGDNNATESMPGKTTHLFWKAGESYLVLTASNALNRDVSVSTKLFVKPTLEVKTVDCPDSVITTTELVFDVILVTPVHRLCVRFILDGVDGKFVFWRGASLGICREVLPPDFAFNPAKVNFTALLKDDVHLPFVQKMTNLGTNKMTVDLYSDGVALKVERIFTVGPMICKKPVMKLKERLGSSPRTPRLVERGSQQNLSPSLFTIKINCSTHKKVTSTWDLFTYDAANDTVVTEQLPLATVGAEVVASEFIVPPGVLDYGMYIYRIKVAMMNIDNKRGYGVIFVKVIKGPLNVNILYNSRRVVGDSQMINMDAVSVTVDPDVPEDKTGMTFTWFCRRVDEAHVETQDDCKTIALPTTDPRVFKRDSHGGCFGDGPGRLSLGEINPGVFSFDARLMQPGVQYVMTVVVQKDVRVSSASQTVHVINGNPPNLLISCLSNCDARVNPQADLMALGRSQRSSSRPACWCQCHVHSPESVTKPPLSVTIYNMCIVLLSTHMVTSVPLSVSPVDTHGDICPTVGKALDTFEVDCEGWQDGTGLQGKVPVFDYDYVIGGKINPVFTKTPKLPPGEATHNYTYLFRVLPSEDLSSVVHQVTAFSDIDPSQVVLALDDTLATFQSFTQIVTKDDVMTDETTDTSQMLSSMLSTMNLVAEELSSYSNSVKSVLKSSTAMVTNFPRSVSSQVKVTDTIARSLKYPRIPH</sequence>
<dbReference type="SMART" id="SM00089">
    <property type="entry name" value="PKD"/>
    <property type="match status" value="8"/>
</dbReference>
<proteinExistence type="predicted"/>
<dbReference type="InterPro" id="IPR035986">
    <property type="entry name" value="PKD_dom_sf"/>
</dbReference>
<dbReference type="GO" id="GO:0005261">
    <property type="term" value="F:monoatomic cation channel activity"/>
    <property type="evidence" value="ECO:0007669"/>
    <property type="project" value="TreeGrafter"/>
</dbReference>
<dbReference type="SUPFAM" id="SSF49299">
    <property type="entry name" value="PKD domain"/>
    <property type="match status" value="10"/>
</dbReference>
<dbReference type="Proteomes" id="UP001209878">
    <property type="component" value="Unassembled WGS sequence"/>
</dbReference>
<accession>A0AAD9UIQ6</accession>
<dbReference type="InterPro" id="IPR013783">
    <property type="entry name" value="Ig-like_fold"/>
</dbReference>
<dbReference type="Pfam" id="PF00801">
    <property type="entry name" value="PKD"/>
    <property type="match status" value="3"/>
</dbReference>
<gene>
    <name evidence="7" type="ORF">NP493_64g06018</name>
</gene>
<name>A0AAD9UIQ6_RIDPI</name>
<organism evidence="7 8">
    <name type="scientific">Ridgeia piscesae</name>
    <name type="common">Tubeworm</name>
    <dbReference type="NCBI Taxonomy" id="27915"/>
    <lineage>
        <taxon>Eukaryota</taxon>
        <taxon>Metazoa</taxon>
        <taxon>Spiralia</taxon>
        <taxon>Lophotrochozoa</taxon>
        <taxon>Annelida</taxon>
        <taxon>Polychaeta</taxon>
        <taxon>Sedentaria</taxon>
        <taxon>Canalipalpata</taxon>
        <taxon>Sabellida</taxon>
        <taxon>Siboglinidae</taxon>
        <taxon>Ridgeia</taxon>
    </lineage>
</organism>
<dbReference type="PANTHER" id="PTHR46730:SF4">
    <property type="entry name" value="POLYCYSTIC KIDNEY DISEASE PROTEIN 1-LIKE 1"/>
    <property type="match status" value="1"/>
</dbReference>
<feature type="domain" description="PKD" evidence="6">
    <location>
        <begin position="1366"/>
        <end position="1416"/>
    </location>
</feature>
<evidence type="ECO:0000256" key="5">
    <source>
        <dbReference type="ARBA" id="ARBA00023136"/>
    </source>
</evidence>
<dbReference type="PROSITE" id="PS50093">
    <property type="entry name" value="PKD"/>
    <property type="match status" value="2"/>
</dbReference>
<evidence type="ECO:0000313" key="7">
    <source>
        <dbReference type="EMBL" id="KAK2190974.1"/>
    </source>
</evidence>
<evidence type="ECO:0000256" key="3">
    <source>
        <dbReference type="ARBA" id="ARBA00022737"/>
    </source>
</evidence>
<dbReference type="Pfam" id="PF02010">
    <property type="entry name" value="REJ"/>
    <property type="match status" value="1"/>
</dbReference>
<keyword evidence="2" id="KW-0812">Transmembrane</keyword>
<keyword evidence="5" id="KW-0472">Membrane</keyword>
<dbReference type="InterPro" id="IPR000601">
    <property type="entry name" value="PKD_dom"/>
</dbReference>
<comment type="subcellular location">
    <subcellularLocation>
        <location evidence="1">Membrane</location>
        <topology evidence="1">Multi-pass membrane protein</topology>
    </subcellularLocation>
</comment>
<evidence type="ECO:0000313" key="8">
    <source>
        <dbReference type="Proteomes" id="UP001209878"/>
    </source>
</evidence>
<feature type="domain" description="PKD" evidence="6">
    <location>
        <begin position="1563"/>
        <end position="1618"/>
    </location>
</feature>
<dbReference type="PANTHER" id="PTHR46730">
    <property type="entry name" value="POLYCYSTIN-1"/>
    <property type="match status" value="1"/>
</dbReference>
<keyword evidence="4" id="KW-1133">Transmembrane helix</keyword>
<protein>
    <recommendedName>
        <fullName evidence="6">PKD domain-containing protein</fullName>
    </recommendedName>
</protein>
<comment type="caution">
    <text evidence="7">The sequence shown here is derived from an EMBL/GenBank/DDBJ whole genome shotgun (WGS) entry which is preliminary data.</text>
</comment>
<evidence type="ECO:0000259" key="6">
    <source>
        <dbReference type="PROSITE" id="PS50093"/>
    </source>
</evidence>
<keyword evidence="8" id="KW-1185">Reference proteome</keyword>
<dbReference type="Gene3D" id="2.60.40.10">
    <property type="entry name" value="Immunoglobulins"/>
    <property type="match status" value="2"/>
</dbReference>
<evidence type="ECO:0000256" key="1">
    <source>
        <dbReference type="ARBA" id="ARBA00004141"/>
    </source>
</evidence>
<evidence type="ECO:0000256" key="2">
    <source>
        <dbReference type="ARBA" id="ARBA00022692"/>
    </source>
</evidence>